<dbReference type="Pfam" id="PF00326">
    <property type="entry name" value="Peptidase_S9"/>
    <property type="match status" value="1"/>
</dbReference>
<dbReference type="SUPFAM" id="SSF53474">
    <property type="entry name" value="alpha/beta-Hydrolases"/>
    <property type="match status" value="1"/>
</dbReference>
<dbReference type="InterPro" id="IPR011042">
    <property type="entry name" value="6-blade_b-propeller_TolB-like"/>
</dbReference>
<accession>A0ABU9INS1</accession>
<dbReference type="InterPro" id="IPR029058">
    <property type="entry name" value="AB_hydrolase_fold"/>
</dbReference>
<dbReference type="EMBL" id="JBBYHS010000009">
    <property type="protein sequence ID" value="MEL1254084.1"/>
    <property type="molecule type" value="Genomic_DNA"/>
</dbReference>
<protein>
    <submittedName>
        <fullName evidence="3">Prolyl oligopeptidase family serine peptidase</fullName>
    </submittedName>
</protein>
<keyword evidence="4" id="KW-1185">Reference proteome</keyword>
<evidence type="ECO:0000313" key="3">
    <source>
        <dbReference type="EMBL" id="MEL1254084.1"/>
    </source>
</evidence>
<dbReference type="InterPro" id="IPR001375">
    <property type="entry name" value="Peptidase_S9_cat"/>
</dbReference>
<evidence type="ECO:0000259" key="2">
    <source>
        <dbReference type="Pfam" id="PF00326"/>
    </source>
</evidence>
<evidence type="ECO:0000313" key="4">
    <source>
        <dbReference type="Proteomes" id="UP001485226"/>
    </source>
</evidence>
<name>A0ABU9INS1_9FLAO</name>
<feature type="domain" description="Peptidase S9 prolyl oligopeptidase catalytic" evidence="2">
    <location>
        <begin position="685"/>
        <end position="856"/>
    </location>
</feature>
<gene>
    <name evidence="3" type="ORF">AAEO57_09880</name>
</gene>
<dbReference type="Gene3D" id="2.120.10.30">
    <property type="entry name" value="TolB, C-terminal domain"/>
    <property type="match status" value="2"/>
</dbReference>
<dbReference type="SUPFAM" id="SSF82171">
    <property type="entry name" value="DPP6 N-terminal domain-like"/>
    <property type="match status" value="1"/>
</dbReference>
<dbReference type="PANTHER" id="PTHR42776">
    <property type="entry name" value="SERINE PEPTIDASE S9 FAMILY MEMBER"/>
    <property type="match status" value="1"/>
</dbReference>
<keyword evidence="1" id="KW-0378">Hydrolase</keyword>
<dbReference type="Gene3D" id="3.40.50.1820">
    <property type="entry name" value="alpha/beta hydrolase"/>
    <property type="match status" value="1"/>
</dbReference>
<evidence type="ECO:0000256" key="1">
    <source>
        <dbReference type="ARBA" id="ARBA00022801"/>
    </source>
</evidence>
<reference evidence="3 4" key="1">
    <citation type="submission" date="2024-04" db="EMBL/GenBank/DDBJ databases">
        <title>Flavobacterium sp. DGU38 16S ribosomal RNA gene Genome sequencing and assembly.</title>
        <authorList>
            <person name="Park S."/>
        </authorList>
    </citation>
    <scope>NUCLEOTIDE SEQUENCE [LARGE SCALE GENOMIC DNA]</scope>
    <source>
        <strain evidence="3 4">DGU38</strain>
    </source>
</reference>
<proteinExistence type="predicted"/>
<sequence length="868" mass="99655">MPLVLFFILPLVACPLWGQVVQKKQLTEADYHLWGELYLDKIAPNEKWVSFKMNYASGQDTLFVRNTTGTITYHFPLADQSVFTKDNLFICQIKEDLHTLNLQTGKKDIIPQVSEYSYSFSNNLLLLFKISSQNKSTLILKSPLGKTQREIADVTKFSLSPDGRQLIYNLFDNGKNSVLLTDLKNPAISKLLLTGGQQNYNNFTWQKEGKAVAFYAKSDSRSIESLLFYNLENDKLFELNPDKEPGLPVGSSIVDHSMNNIVIADDLQKVFFYLKTTLKPEISQTDSKVEIWNTNDKWIYPQEQVFGNFEQRAKVFLWQPMLKKSTPITTNELPAIMLSGNKQYAVLSNPKAYEPQFDFEGNRDFYAMNLNTYEKSIFLSGQSGFYLDLVPSPGGRYIAYFKKKNWWVYDLELKTHTDLTSKIGVSFAGKVHALKSDSAFGNPGWSDGDSEILLYDDFDIWAIKADGSSAKRLTQGRELGIKYRIAKKSNISLGRFIYDGQILDNYDLTKQMILQAEGADGKEGYYSWNKSTGEKPIFYDDSYMDQINYSSKKQRFFCMEQKFNMPPRIISKESSSAIKPIFQSNQQHYNYYWGRSELIHFQNSKKQNLKGVLYYPANFNPQKKYPMIVNIYETQSNDLHKYSNPTLYNEPGYNPALFTSQGYFLFLPDIVHENGNVGPSSTDCVVAGTEKVLELGLVDSQKIALMGHSFGGYETVFIANHTPLFATAIASGAITDLNSMFYSVGWNTMKPEMWRFATEEWRLDGKTPLANREDFDRNSPLESIDKLQIPLLMWSGKEDTQVDWHQSIEYYLALRRLGKKSIMLLYPKEGHSLTNPINQKDLTTRVLQWFAYYLKDDKTTEWINNGMQ</sequence>
<comment type="caution">
    <text evidence="3">The sequence shown here is derived from an EMBL/GenBank/DDBJ whole genome shotgun (WGS) entry which is preliminary data.</text>
</comment>
<dbReference type="Proteomes" id="UP001485226">
    <property type="component" value="Unassembled WGS sequence"/>
</dbReference>
<dbReference type="PANTHER" id="PTHR42776:SF4">
    <property type="entry name" value="ACYLAMINO-ACID-RELEASING ENZYME"/>
    <property type="match status" value="1"/>
</dbReference>
<organism evidence="3 4">
    <name type="scientific">Flavobacterium calami</name>
    <dbReference type="NCBI Taxonomy" id="3139144"/>
    <lineage>
        <taxon>Bacteria</taxon>
        <taxon>Pseudomonadati</taxon>
        <taxon>Bacteroidota</taxon>
        <taxon>Flavobacteriia</taxon>
        <taxon>Flavobacteriales</taxon>
        <taxon>Flavobacteriaceae</taxon>
        <taxon>Flavobacterium</taxon>
    </lineage>
</organism>